<evidence type="ECO:0000259" key="4">
    <source>
        <dbReference type="Pfam" id="PF07992"/>
    </source>
</evidence>
<name>A0A0M9ACH7_THEAQ</name>
<accession>A0A0M9ACH7</accession>
<evidence type="ECO:0000256" key="1">
    <source>
        <dbReference type="ARBA" id="ARBA00022630"/>
    </source>
</evidence>
<feature type="domain" description="FAD-binding" evidence="3">
    <location>
        <begin position="3"/>
        <end position="33"/>
    </location>
</feature>
<reference evidence="5 6" key="1">
    <citation type="submission" date="2015-07" db="EMBL/GenBank/DDBJ databases">
        <authorList>
            <person name="Noorani M."/>
        </authorList>
    </citation>
    <scope>NUCLEOTIDE SEQUENCE [LARGE SCALE GENOMIC DNA]</scope>
    <source>
        <strain evidence="6">ATCC 25104 / DSM 625 / JCM 10724 / NBRC 103206 / NCIMB 11243 / YT-1</strain>
    </source>
</reference>
<comment type="caution">
    <text evidence="5">The sequence shown here is derived from an EMBL/GenBank/DDBJ whole genome shotgun (WGS) entry which is preliminary data.</text>
</comment>
<dbReference type="PANTHER" id="PTHR48105">
    <property type="entry name" value="THIOREDOXIN REDUCTASE 1-RELATED-RELATED"/>
    <property type="match status" value="1"/>
</dbReference>
<feature type="domain" description="FAD/NAD(P)-binding" evidence="4">
    <location>
        <begin position="44"/>
        <end position="158"/>
    </location>
</feature>
<dbReference type="Gene3D" id="3.50.50.60">
    <property type="entry name" value="FAD/NAD(P)-binding domain"/>
    <property type="match status" value="1"/>
</dbReference>
<dbReference type="InterPro" id="IPR050097">
    <property type="entry name" value="Ferredoxin-NADP_redctase_2"/>
</dbReference>
<keyword evidence="2 5" id="KW-0560">Oxidoreductase</keyword>
<keyword evidence="1" id="KW-0285">Flavoprotein</keyword>
<dbReference type="Pfam" id="PF01494">
    <property type="entry name" value="FAD_binding_3"/>
    <property type="match status" value="1"/>
</dbReference>
<dbReference type="PRINTS" id="PR00469">
    <property type="entry name" value="PNDRDTASEII"/>
</dbReference>
<dbReference type="InterPro" id="IPR002938">
    <property type="entry name" value="FAD-bd"/>
</dbReference>
<dbReference type="RefSeq" id="WP_053767067.1">
    <property type="nucleotide sequence ID" value="NZ_LHCI01000106.1"/>
</dbReference>
<dbReference type="AlphaFoldDB" id="A0A0M9ACH7"/>
<protein>
    <submittedName>
        <fullName evidence="5">Thioredoxin reductase</fullName>
        <ecNumber evidence="5">1.8.1.9</ecNumber>
    </submittedName>
</protein>
<dbReference type="EMBL" id="LHCI01000106">
    <property type="protein sequence ID" value="KOX89172.1"/>
    <property type="molecule type" value="Genomic_DNA"/>
</dbReference>
<dbReference type="EC" id="1.8.1.9" evidence="5"/>
<sequence>MWDVLVVGGGPSGLSAALFLARAGLKVLVLDGGRSQVLQVSRVPNYPGLLDEPSGEELLERLREHARRYGAEIRQGVVRGVRDMGGVFEVETEAGVVEAERLLLCTHKDPTLPSLLGLARKGTFVQTDEEGRTSYPRVYAAGVARGKVPGHAVVSAGDGAYVAVHLVSDLRGEPYKDHAQ</sequence>
<dbReference type="PRINTS" id="PR00368">
    <property type="entry name" value="FADPNR"/>
</dbReference>
<dbReference type="Proteomes" id="UP000037685">
    <property type="component" value="Unassembled WGS sequence"/>
</dbReference>
<dbReference type="Pfam" id="PF07992">
    <property type="entry name" value="Pyr_redox_2"/>
    <property type="match status" value="1"/>
</dbReference>
<dbReference type="GO" id="GO:0071949">
    <property type="term" value="F:FAD binding"/>
    <property type="evidence" value="ECO:0007669"/>
    <property type="project" value="InterPro"/>
</dbReference>
<dbReference type="InterPro" id="IPR036188">
    <property type="entry name" value="FAD/NAD-bd_sf"/>
</dbReference>
<dbReference type="SUPFAM" id="SSF51905">
    <property type="entry name" value="FAD/NAD(P)-binding domain"/>
    <property type="match status" value="1"/>
</dbReference>
<dbReference type="GO" id="GO:0004791">
    <property type="term" value="F:thioredoxin-disulfide reductase (NADPH) activity"/>
    <property type="evidence" value="ECO:0007669"/>
    <property type="project" value="UniProtKB-EC"/>
</dbReference>
<evidence type="ECO:0000256" key="2">
    <source>
        <dbReference type="ARBA" id="ARBA00023002"/>
    </source>
</evidence>
<evidence type="ECO:0000313" key="6">
    <source>
        <dbReference type="Proteomes" id="UP000037685"/>
    </source>
</evidence>
<gene>
    <name evidence="5" type="primary">trxB_1</name>
    <name evidence="5" type="ORF">BVI061214_00326</name>
</gene>
<evidence type="ECO:0000313" key="5">
    <source>
        <dbReference type="EMBL" id="KOX89172.1"/>
    </source>
</evidence>
<proteinExistence type="predicted"/>
<organism evidence="5 6">
    <name type="scientific">Thermus aquaticus</name>
    <dbReference type="NCBI Taxonomy" id="271"/>
    <lineage>
        <taxon>Bacteria</taxon>
        <taxon>Thermotogati</taxon>
        <taxon>Deinococcota</taxon>
        <taxon>Deinococci</taxon>
        <taxon>Thermales</taxon>
        <taxon>Thermaceae</taxon>
        <taxon>Thermus</taxon>
    </lineage>
</organism>
<evidence type="ECO:0000259" key="3">
    <source>
        <dbReference type="Pfam" id="PF01494"/>
    </source>
</evidence>
<dbReference type="PATRIC" id="fig|271.14.peg.415"/>
<dbReference type="InterPro" id="IPR023753">
    <property type="entry name" value="FAD/NAD-binding_dom"/>
</dbReference>